<evidence type="ECO:0008006" key="4">
    <source>
        <dbReference type="Google" id="ProtNLM"/>
    </source>
</evidence>
<feature type="transmembrane region" description="Helical" evidence="1">
    <location>
        <begin position="441"/>
        <end position="460"/>
    </location>
</feature>
<evidence type="ECO:0000313" key="3">
    <source>
        <dbReference type="Proteomes" id="UP000274046"/>
    </source>
</evidence>
<feature type="transmembrane region" description="Helical" evidence="1">
    <location>
        <begin position="415"/>
        <end position="434"/>
    </location>
</feature>
<dbReference type="AlphaFoldDB" id="A0A3N0BQ09"/>
<sequence length="470" mass="53488">MPNTKYSYYLLLYLPYLASWIFKSSAHTSYLLAWAGSFFIFFVCYKGWIKKLPDDLPILDQLLRPIFFLQIIFAGYMACTSIFYYFNALGYEYFTYIGNRNFIYSDIYESIAKCQRYYVLGHAALAHGLIAGMKYPTEKRYNVYAPSMSNLLLGLSIFCLPLGYLFSKISALSQFSVQLNGLSFVSGTIALAFAIREHKRMNFWAASCLFGLNMLSALNSGFKEPIIICVLLLGIFLLPIYGKKILPVLFSILLILFIVLPTFIGNFRKMVSAGSSVETARDESLNKILNSDNLVENLREDNWVFLTGRLSEIDMFIRYTKSTPDLVPFYGNNILLNGIKTILPRIIWPGKPDIEQLVMTRVYTAGVVDRVSIVSAKPAFIVDCYLSYGRIGIWIGLFLYGFGAQKISLLAEKMFGGYFLGNAVMFSGLFQILWRGNSIEFLTNAIFWSLVTMFLFHAFFKARGVLYLSK</sequence>
<keyword evidence="1" id="KW-0472">Membrane</keyword>
<proteinExistence type="predicted"/>
<dbReference type="RefSeq" id="WP_123206760.1">
    <property type="nucleotide sequence ID" value="NZ_RBEE01000042.1"/>
</dbReference>
<dbReference type="NCBIfam" id="NF046084">
    <property type="entry name" value="XrtY_assoc_Wzy"/>
    <property type="match status" value="1"/>
</dbReference>
<feature type="transmembrane region" description="Helical" evidence="1">
    <location>
        <begin position="177"/>
        <end position="195"/>
    </location>
</feature>
<comment type="caution">
    <text evidence="2">The sequence shown here is derived from an EMBL/GenBank/DDBJ whole genome shotgun (WGS) entry which is preliminary data.</text>
</comment>
<evidence type="ECO:0000256" key="1">
    <source>
        <dbReference type="SAM" id="Phobius"/>
    </source>
</evidence>
<reference evidence="2 3" key="1">
    <citation type="submission" date="2018-10" db="EMBL/GenBank/DDBJ databases">
        <title>Genome sequencing of Pedobacter jejuensis TNB23.</title>
        <authorList>
            <person name="Cho Y.-J."/>
            <person name="Cho A."/>
            <person name="Kim O.-S."/>
        </authorList>
    </citation>
    <scope>NUCLEOTIDE SEQUENCE [LARGE SCALE GENOMIC DNA]</scope>
    <source>
        <strain evidence="2 3">TNB23</strain>
    </source>
</reference>
<protein>
    <recommendedName>
        <fullName evidence="4">Oligosaccharide repeat unit polymerase</fullName>
    </recommendedName>
</protein>
<feature type="transmembrane region" description="Helical" evidence="1">
    <location>
        <begin position="29"/>
        <end position="48"/>
    </location>
</feature>
<keyword evidence="3" id="KW-1185">Reference proteome</keyword>
<feature type="transmembrane region" description="Helical" evidence="1">
    <location>
        <begin position="225"/>
        <end position="242"/>
    </location>
</feature>
<dbReference type="OrthoDB" id="735382at2"/>
<accession>A0A3N0BQ09</accession>
<feature type="transmembrane region" description="Helical" evidence="1">
    <location>
        <begin position="68"/>
        <end position="86"/>
    </location>
</feature>
<feature type="transmembrane region" description="Helical" evidence="1">
    <location>
        <begin position="147"/>
        <end position="165"/>
    </location>
</feature>
<evidence type="ECO:0000313" key="2">
    <source>
        <dbReference type="EMBL" id="RNL51138.1"/>
    </source>
</evidence>
<organism evidence="2 3">
    <name type="scientific">Pedobacter jejuensis</name>
    <dbReference type="NCBI Taxonomy" id="1268550"/>
    <lineage>
        <taxon>Bacteria</taxon>
        <taxon>Pseudomonadati</taxon>
        <taxon>Bacteroidota</taxon>
        <taxon>Sphingobacteriia</taxon>
        <taxon>Sphingobacteriales</taxon>
        <taxon>Sphingobacteriaceae</taxon>
        <taxon>Pedobacter</taxon>
    </lineage>
</organism>
<feature type="transmembrane region" description="Helical" evidence="1">
    <location>
        <begin position="380"/>
        <end position="403"/>
    </location>
</feature>
<name>A0A3N0BQ09_9SPHI</name>
<dbReference type="EMBL" id="RBEE01000042">
    <property type="protein sequence ID" value="RNL51138.1"/>
    <property type="molecule type" value="Genomic_DNA"/>
</dbReference>
<gene>
    <name evidence="2" type="ORF">D7004_15565</name>
</gene>
<keyword evidence="1" id="KW-1133">Transmembrane helix</keyword>
<keyword evidence="1" id="KW-0812">Transmembrane</keyword>
<dbReference type="Proteomes" id="UP000274046">
    <property type="component" value="Unassembled WGS sequence"/>
</dbReference>
<feature type="transmembrane region" description="Helical" evidence="1">
    <location>
        <begin position="248"/>
        <end position="267"/>
    </location>
</feature>